<organism evidence="1 2">
    <name type="scientific">Macrostomum lignano</name>
    <dbReference type="NCBI Taxonomy" id="282301"/>
    <lineage>
        <taxon>Eukaryota</taxon>
        <taxon>Metazoa</taxon>
        <taxon>Spiralia</taxon>
        <taxon>Lophotrochozoa</taxon>
        <taxon>Platyhelminthes</taxon>
        <taxon>Rhabditophora</taxon>
        <taxon>Macrostomorpha</taxon>
        <taxon>Macrostomida</taxon>
        <taxon>Macrostomidae</taxon>
        <taxon>Macrostomum</taxon>
    </lineage>
</organism>
<dbReference type="Proteomes" id="UP000095280">
    <property type="component" value="Unplaced"/>
</dbReference>
<accession>A0A1I8FKW8</accession>
<evidence type="ECO:0000313" key="1">
    <source>
        <dbReference type="Proteomes" id="UP000095280"/>
    </source>
</evidence>
<protein>
    <submittedName>
        <fullName evidence="2">HAUS6_N domain-containing protein</fullName>
    </submittedName>
</protein>
<keyword evidence="1" id="KW-1185">Reference proteome</keyword>
<dbReference type="WBParaSite" id="maker-unitig_3902-snap-gene-0.2-mRNA-1">
    <property type="protein sequence ID" value="maker-unitig_3902-snap-gene-0.2-mRNA-1"/>
    <property type="gene ID" value="maker-unitig_3902-snap-gene-0.2"/>
</dbReference>
<sequence length="489" mass="54828">QVDSQNCNLAAHRDTNLNVREHHPCRCRRVARGTPQLHQKDNRRQLETQEAVCNLFSRVCNRLQTQRLPCWICGPHLLVDQLGCLIIAGSPTVSHQILSLFSELSPVRHSCPNPSSSQTLLNHVINAYAKYGSQRHCARKLCQPASNHTVEPKMRFGPNCFKDFWLYCVLLDFVHRECSKVRHQAAGRPPQVAYAIGCVQSGTALRHSDHVAVSNLVESHAQFLLVMFNHVKQKSIPTRPHPCTPFPTHPFTLVIADRLSERKTRVTHFVGHCSNILREATTWCPGLVRSHLVHYLLDNQSVAEAIRGQHCGLSYAAEQILGAGRPNQETSELPRCISRDMSNCVAVLQLRARCLGAVDGMRSLTDLPQLQSLLTDQLLSSPDHNQLPVPPLRLIVHPDTPDKCVRPLLHDPVCWAGLRQFNSDVLDAAVSCWLWVITAKPHLSSLLSHRVLLRFSAERRIGLFAKSKADPTPLVFCEDYQLSQPVPGC</sequence>
<proteinExistence type="predicted"/>
<evidence type="ECO:0000313" key="2">
    <source>
        <dbReference type="WBParaSite" id="maker-unitig_3902-snap-gene-0.2-mRNA-1"/>
    </source>
</evidence>
<name>A0A1I8FKW8_9PLAT</name>
<reference evidence="2" key="1">
    <citation type="submission" date="2016-11" db="UniProtKB">
        <authorList>
            <consortium name="WormBaseParasite"/>
        </authorList>
    </citation>
    <scope>IDENTIFICATION</scope>
</reference>
<dbReference type="AlphaFoldDB" id="A0A1I8FKW8"/>